<dbReference type="Proteomes" id="UP001177003">
    <property type="component" value="Chromosome 7"/>
</dbReference>
<keyword evidence="2" id="KW-1185">Reference proteome</keyword>
<dbReference type="AlphaFoldDB" id="A0AA35ZKW8"/>
<protein>
    <submittedName>
        <fullName evidence="1">Uncharacterized protein</fullName>
    </submittedName>
</protein>
<dbReference type="EMBL" id="OX465083">
    <property type="protein sequence ID" value="CAI9294078.1"/>
    <property type="molecule type" value="Genomic_DNA"/>
</dbReference>
<dbReference type="GO" id="GO:0000166">
    <property type="term" value="F:nucleotide binding"/>
    <property type="evidence" value="ECO:0007669"/>
    <property type="project" value="InterPro"/>
</dbReference>
<sequence>MHLATSTMSQNPENTLVSLFQSDEDIDSLFLLFPVLALLCKNDYFMRFTPCVTLPYSSTETWSENDVLKLASAVESNIIHPIGKAIREAAKAAKCPNANDRTYMEELGFGVVTSIGKKITSVGIVEWVGRYNKL</sequence>
<dbReference type="SUPFAM" id="SSF81660">
    <property type="entry name" value="Metal cation-transporting ATPase, ATP-binding domain N"/>
    <property type="match status" value="1"/>
</dbReference>
<dbReference type="Gene3D" id="3.40.1110.10">
    <property type="entry name" value="Calcium-transporting ATPase, cytoplasmic domain N"/>
    <property type="match status" value="1"/>
</dbReference>
<evidence type="ECO:0000313" key="2">
    <source>
        <dbReference type="Proteomes" id="UP001177003"/>
    </source>
</evidence>
<proteinExistence type="predicted"/>
<evidence type="ECO:0000313" key="1">
    <source>
        <dbReference type="EMBL" id="CAI9294078.1"/>
    </source>
</evidence>
<dbReference type="InterPro" id="IPR023299">
    <property type="entry name" value="ATPase_P-typ_cyto_dom_N"/>
</dbReference>
<name>A0AA35ZKW8_LACSI</name>
<gene>
    <name evidence="1" type="ORF">LSALG_LOCUS33071</name>
</gene>
<accession>A0AA35ZKW8</accession>
<organism evidence="1 2">
    <name type="scientific">Lactuca saligna</name>
    <name type="common">Willowleaf lettuce</name>
    <dbReference type="NCBI Taxonomy" id="75948"/>
    <lineage>
        <taxon>Eukaryota</taxon>
        <taxon>Viridiplantae</taxon>
        <taxon>Streptophyta</taxon>
        <taxon>Embryophyta</taxon>
        <taxon>Tracheophyta</taxon>
        <taxon>Spermatophyta</taxon>
        <taxon>Magnoliopsida</taxon>
        <taxon>eudicotyledons</taxon>
        <taxon>Gunneridae</taxon>
        <taxon>Pentapetalae</taxon>
        <taxon>asterids</taxon>
        <taxon>campanulids</taxon>
        <taxon>Asterales</taxon>
        <taxon>Asteraceae</taxon>
        <taxon>Cichorioideae</taxon>
        <taxon>Cichorieae</taxon>
        <taxon>Lactucinae</taxon>
        <taxon>Lactuca</taxon>
    </lineage>
</organism>
<reference evidence="1" key="1">
    <citation type="submission" date="2023-04" db="EMBL/GenBank/DDBJ databases">
        <authorList>
            <person name="Vijverberg K."/>
            <person name="Xiong W."/>
            <person name="Schranz E."/>
        </authorList>
    </citation>
    <scope>NUCLEOTIDE SEQUENCE</scope>
</reference>